<dbReference type="PATRIC" id="fig|587753.9.peg.2666"/>
<dbReference type="CDD" id="cd05379">
    <property type="entry name" value="CAP_bacterial"/>
    <property type="match status" value="1"/>
</dbReference>
<evidence type="ECO:0000256" key="1">
    <source>
        <dbReference type="SAM" id="SignalP"/>
    </source>
</evidence>
<dbReference type="InterPro" id="IPR035940">
    <property type="entry name" value="CAP_sf"/>
</dbReference>
<feature type="chain" id="PRO_5002016194" evidence="1">
    <location>
        <begin position="24"/>
        <end position="288"/>
    </location>
</feature>
<dbReference type="OrthoDB" id="68195at2"/>
<dbReference type="SUPFAM" id="SSF55797">
    <property type="entry name" value="PR-1-like"/>
    <property type="match status" value="1"/>
</dbReference>
<gene>
    <name evidence="3" type="ORF">NZ35_20155</name>
</gene>
<dbReference type="Gene3D" id="3.40.33.10">
    <property type="entry name" value="CAP"/>
    <property type="match status" value="1"/>
</dbReference>
<dbReference type="AlphaFoldDB" id="A0A0A6FFE2"/>
<accession>A0A0A6FFE2</accession>
<proteinExistence type="predicted"/>
<sequence length="288" mass="30950">MRHAVRSSRFVSLCLLILSPLFAATAHAGAERQLVAAINDYRAHPQRCDRRPAQRLAPLALKSNLALPIGYRYAGGMREALKSSGYSAVAVRSIRVVGAEDAEEAFDLLQDEHCAALLDASYADIGVSRSRNEWQVVLAQPVLDSRVGDNRSVGKALLAEVNAARARPRMCGRQRFAAARPLSWNAALGAAAQRHSKAMAYGNYFAHRDPDGDLPADRARAAGYRGRQIGENIAAGQSSPGKAMAGWLASPGHCANLMNPMFTQVGAGFASEARSDEGVYWTMVFGAQ</sequence>
<dbReference type="InterPro" id="IPR014044">
    <property type="entry name" value="CAP_dom"/>
</dbReference>
<organism evidence="3 4">
    <name type="scientific">Pseudomonas chlororaphis</name>
    <dbReference type="NCBI Taxonomy" id="587753"/>
    <lineage>
        <taxon>Bacteria</taxon>
        <taxon>Pseudomonadati</taxon>
        <taxon>Pseudomonadota</taxon>
        <taxon>Gammaproteobacteria</taxon>
        <taxon>Pseudomonadales</taxon>
        <taxon>Pseudomonadaceae</taxon>
        <taxon>Pseudomonas</taxon>
    </lineage>
</organism>
<evidence type="ECO:0000313" key="3">
    <source>
        <dbReference type="EMBL" id="KHA71486.1"/>
    </source>
</evidence>
<feature type="signal peptide" evidence="1">
    <location>
        <begin position="1"/>
        <end position="23"/>
    </location>
</feature>
<protein>
    <submittedName>
        <fullName evidence="3">Allergen V5/Tpx-1 family protein</fullName>
    </submittedName>
</protein>
<evidence type="ECO:0000313" key="4">
    <source>
        <dbReference type="Proteomes" id="UP000030564"/>
    </source>
</evidence>
<comment type="caution">
    <text evidence="3">The sequence shown here is derived from an EMBL/GenBank/DDBJ whole genome shotgun (WGS) entry which is preliminary data.</text>
</comment>
<dbReference type="EMBL" id="JSFK01000022">
    <property type="protein sequence ID" value="KHA71486.1"/>
    <property type="molecule type" value="Genomic_DNA"/>
</dbReference>
<name>A0A0A6FFE2_9PSED</name>
<dbReference type="PANTHER" id="PTHR31157:SF1">
    <property type="entry name" value="SCP DOMAIN-CONTAINING PROTEIN"/>
    <property type="match status" value="1"/>
</dbReference>
<dbReference type="Proteomes" id="UP000030564">
    <property type="component" value="Unassembled WGS sequence"/>
</dbReference>
<dbReference type="Pfam" id="PF00188">
    <property type="entry name" value="CAP"/>
    <property type="match status" value="1"/>
</dbReference>
<reference evidence="3 4" key="1">
    <citation type="submission" date="2014-10" db="EMBL/GenBank/DDBJ databases">
        <title>Draft genome sequence of Pseudomonas chlororaphis EA105.</title>
        <authorList>
            <person name="McCully L.M."/>
            <person name="Bitzer A.S."/>
            <person name="Spence C."/>
            <person name="Bais H."/>
            <person name="Silby M.W."/>
        </authorList>
    </citation>
    <scope>NUCLEOTIDE SEQUENCE [LARGE SCALE GENOMIC DNA]</scope>
    <source>
        <strain evidence="3 4">EA105</strain>
    </source>
</reference>
<keyword evidence="1" id="KW-0732">Signal</keyword>
<evidence type="ECO:0000259" key="2">
    <source>
        <dbReference type="Pfam" id="PF00188"/>
    </source>
</evidence>
<feature type="domain" description="SCP" evidence="2">
    <location>
        <begin position="159"/>
        <end position="285"/>
    </location>
</feature>
<dbReference type="PANTHER" id="PTHR31157">
    <property type="entry name" value="SCP DOMAIN-CONTAINING PROTEIN"/>
    <property type="match status" value="1"/>
</dbReference>